<evidence type="ECO:0000256" key="2">
    <source>
        <dbReference type="SAM" id="MobiDB-lite"/>
    </source>
</evidence>
<dbReference type="AlphaFoldDB" id="A0AAE0XBN8"/>
<dbReference type="Pfam" id="PF08241">
    <property type="entry name" value="Methyltransf_11"/>
    <property type="match status" value="1"/>
</dbReference>
<dbReference type="InterPro" id="IPR029063">
    <property type="entry name" value="SAM-dependent_MTases_sf"/>
</dbReference>
<proteinExistence type="inferred from homology"/>
<evidence type="ECO:0000256" key="1">
    <source>
        <dbReference type="ARBA" id="ARBA00038158"/>
    </source>
</evidence>
<accession>A0AAE0XBN8</accession>
<dbReference type="GO" id="GO:0032259">
    <property type="term" value="P:methylation"/>
    <property type="evidence" value="ECO:0007669"/>
    <property type="project" value="UniProtKB-KW"/>
</dbReference>
<dbReference type="InterPro" id="IPR013216">
    <property type="entry name" value="Methyltransf_11"/>
</dbReference>
<gene>
    <name evidence="4" type="ORF">B0T22DRAFT_440750</name>
</gene>
<keyword evidence="4" id="KW-0808">Transferase</keyword>
<dbReference type="CDD" id="cd02440">
    <property type="entry name" value="AdoMet_MTases"/>
    <property type="match status" value="1"/>
</dbReference>
<evidence type="ECO:0000313" key="5">
    <source>
        <dbReference type="Proteomes" id="UP001270362"/>
    </source>
</evidence>
<feature type="region of interest" description="Disordered" evidence="2">
    <location>
        <begin position="1"/>
        <end position="28"/>
    </location>
</feature>
<feature type="compositionally biased region" description="Polar residues" evidence="2">
    <location>
        <begin position="1"/>
        <end position="10"/>
    </location>
</feature>
<keyword evidence="4" id="KW-0489">Methyltransferase</keyword>
<keyword evidence="5" id="KW-1185">Reference proteome</keyword>
<dbReference type="Gene3D" id="3.40.50.150">
    <property type="entry name" value="Vaccinia Virus protein VP39"/>
    <property type="match status" value="1"/>
</dbReference>
<organism evidence="4 5">
    <name type="scientific">Podospora appendiculata</name>
    <dbReference type="NCBI Taxonomy" id="314037"/>
    <lineage>
        <taxon>Eukaryota</taxon>
        <taxon>Fungi</taxon>
        <taxon>Dikarya</taxon>
        <taxon>Ascomycota</taxon>
        <taxon>Pezizomycotina</taxon>
        <taxon>Sordariomycetes</taxon>
        <taxon>Sordariomycetidae</taxon>
        <taxon>Sordariales</taxon>
        <taxon>Podosporaceae</taxon>
        <taxon>Podospora</taxon>
    </lineage>
</organism>
<dbReference type="PANTHER" id="PTHR43591:SF24">
    <property type="entry name" value="2-METHOXY-6-POLYPRENYL-1,4-BENZOQUINOL METHYLASE, MITOCHONDRIAL"/>
    <property type="match status" value="1"/>
</dbReference>
<protein>
    <submittedName>
        <fullName evidence="4">S-adenosyl-L-methionine-dependent methyltransferase</fullName>
    </submittedName>
</protein>
<dbReference type="Proteomes" id="UP001270362">
    <property type="component" value="Unassembled WGS sequence"/>
</dbReference>
<dbReference type="PANTHER" id="PTHR43591">
    <property type="entry name" value="METHYLTRANSFERASE"/>
    <property type="match status" value="1"/>
</dbReference>
<evidence type="ECO:0000259" key="3">
    <source>
        <dbReference type="Pfam" id="PF08241"/>
    </source>
</evidence>
<sequence>MPDASSQKPAAQQVHHELRTAENSAGHVLPKLKAMREKNPHITLLDVGAGSGTISVTFAKAIPDGHVTAVDLNPGILPRAQAIADESGVTNITFQQADAYKLPFPDATFDITYCHQMLTHLKAPWDALAEMLRVTKPGGLVAAREGDLETECSWPELAGVQKFHAFAAAMIKFSGGSPNGGRQLLSWALKAGAPRDKITVSFGTWWYDTPEEKKAWAQGIIDNINGSRLRGAGLKMGLVTEADLEEMVNDWNEWAGRDDASLAMMHGEILIER</sequence>
<reference evidence="4" key="1">
    <citation type="journal article" date="2023" name="Mol. Phylogenet. Evol.">
        <title>Genome-scale phylogeny and comparative genomics of the fungal order Sordariales.</title>
        <authorList>
            <person name="Hensen N."/>
            <person name="Bonometti L."/>
            <person name="Westerberg I."/>
            <person name="Brannstrom I.O."/>
            <person name="Guillou S."/>
            <person name="Cros-Aarteil S."/>
            <person name="Calhoun S."/>
            <person name="Haridas S."/>
            <person name="Kuo A."/>
            <person name="Mondo S."/>
            <person name="Pangilinan J."/>
            <person name="Riley R."/>
            <person name="LaButti K."/>
            <person name="Andreopoulos B."/>
            <person name="Lipzen A."/>
            <person name="Chen C."/>
            <person name="Yan M."/>
            <person name="Daum C."/>
            <person name="Ng V."/>
            <person name="Clum A."/>
            <person name="Steindorff A."/>
            <person name="Ohm R.A."/>
            <person name="Martin F."/>
            <person name="Silar P."/>
            <person name="Natvig D.O."/>
            <person name="Lalanne C."/>
            <person name="Gautier V."/>
            <person name="Ament-Velasquez S.L."/>
            <person name="Kruys A."/>
            <person name="Hutchinson M.I."/>
            <person name="Powell A.J."/>
            <person name="Barry K."/>
            <person name="Miller A.N."/>
            <person name="Grigoriev I.V."/>
            <person name="Debuchy R."/>
            <person name="Gladieux P."/>
            <person name="Hiltunen Thoren M."/>
            <person name="Johannesson H."/>
        </authorList>
    </citation>
    <scope>NUCLEOTIDE SEQUENCE</scope>
    <source>
        <strain evidence="4">CBS 314.62</strain>
    </source>
</reference>
<comment type="caution">
    <text evidence="4">The sequence shown here is derived from an EMBL/GenBank/DDBJ whole genome shotgun (WGS) entry which is preliminary data.</text>
</comment>
<reference evidence="4" key="2">
    <citation type="submission" date="2023-06" db="EMBL/GenBank/DDBJ databases">
        <authorList>
            <consortium name="Lawrence Berkeley National Laboratory"/>
            <person name="Haridas S."/>
            <person name="Hensen N."/>
            <person name="Bonometti L."/>
            <person name="Westerberg I."/>
            <person name="Brannstrom I.O."/>
            <person name="Guillou S."/>
            <person name="Cros-Aarteil S."/>
            <person name="Calhoun S."/>
            <person name="Kuo A."/>
            <person name="Mondo S."/>
            <person name="Pangilinan J."/>
            <person name="Riley R."/>
            <person name="Labutti K."/>
            <person name="Andreopoulos B."/>
            <person name="Lipzen A."/>
            <person name="Chen C."/>
            <person name="Yanf M."/>
            <person name="Daum C."/>
            <person name="Ng V."/>
            <person name="Clum A."/>
            <person name="Steindorff A."/>
            <person name="Ohm R."/>
            <person name="Martin F."/>
            <person name="Silar P."/>
            <person name="Natvig D."/>
            <person name="Lalanne C."/>
            <person name="Gautier V."/>
            <person name="Ament-Velasquez S.L."/>
            <person name="Kruys A."/>
            <person name="Hutchinson M.I."/>
            <person name="Powell A.J."/>
            <person name="Barry K."/>
            <person name="Miller A.N."/>
            <person name="Grigoriev I.V."/>
            <person name="Debuchy R."/>
            <person name="Gladieux P."/>
            <person name="Thoren M.H."/>
            <person name="Johannesson H."/>
        </authorList>
    </citation>
    <scope>NUCLEOTIDE SEQUENCE</scope>
    <source>
        <strain evidence="4">CBS 314.62</strain>
    </source>
</reference>
<feature type="domain" description="Methyltransferase type 11" evidence="3">
    <location>
        <begin position="45"/>
        <end position="142"/>
    </location>
</feature>
<name>A0AAE0XBN8_9PEZI</name>
<evidence type="ECO:0000313" key="4">
    <source>
        <dbReference type="EMBL" id="KAK3689264.1"/>
    </source>
</evidence>
<dbReference type="GO" id="GO:0008757">
    <property type="term" value="F:S-adenosylmethionine-dependent methyltransferase activity"/>
    <property type="evidence" value="ECO:0007669"/>
    <property type="project" value="InterPro"/>
</dbReference>
<dbReference type="EMBL" id="JAULSO010000002">
    <property type="protein sequence ID" value="KAK3689264.1"/>
    <property type="molecule type" value="Genomic_DNA"/>
</dbReference>
<dbReference type="SUPFAM" id="SSF53335">
    <property type="entry name" value="S-adenosyl-L-methionine-dependent methyltransferases"/>
    <property type="match status" value="1"/>
</dbReference>
<comment type="similarity">
    <text evidence="1">Belongs to the methyltransferase superfamily. LaeA methyltransferase family.</text>
</comment>